<proteinExistence type="predicted"/>
<dbReference type="Proteomes" id="UP001387215">
    <property type="component" value="Unassembled WGS sequence"/>
</dbReference>
<feature type="compositionally biased region" description="Polar residues" evidence="1">
    <location>
        <begin position="220"/>
        <end position="231"/>
    </location>
</feature>
<feature type="compositionally biased region" description="Polar residues" evidence="1">
    <location>
        <begin position="260"/>
        <end position="273"/>
    </location>
</feature>
<feature type="chain" id="PRO_5045137473" evidence="2">
    <location>
        <begin position="22"/>
        <end position="451"/>
    </location>
</feature>
<feature type="compositionally biased region" description="Low complexity" evidence="1">
    <location>
        <begin position="274"/>
        <end position="297"/>
    </location>
</feature>
<comment type="caution">
    <text evidence="3">The sequence shown here is derived from an EMBL/GenBank/DDBJ whole genome shotgun (WGS) entry which is preliminary data.</text>
</comment>
<dbReference type="RefSeq" id="WP_336131861.1">
    <property type="nucleotide sequence ID" value="NZ_JBANDL010000002.1"/>
</dbReference>
<sequence>MTKFTVILALLLAAIAPSAHAETDATCSRSADVNPGIGCKDQGMATTAALAALQDSIKRYPSPSYPDMVACGISPDNEQPPNGVRVQACASGSNPLPVRTYIRYYDQSCATRPNLYQGGDVEITRGDTFCGNGCEYKIEPTKKQTLDTPGKDDVVFARGTLKPSGKACASPNPPPLTPPKGQVCVETLGGHTVCYRDDGKTCVTSGTTGRTYCAPDGHGTNATNPNRTENVTISPPVPGQTPPPAKPPTPRPGEDWKPNGTANITNHTGGNVSNITINNNAGTPNTNPNDGNPDDGSGNPGLPGGGGGTGTSQGDGDGGLKPNSVGGGGSCGSGYSCSGGDQALCAILREQHQARCNAEKGAGEGDLGGAEGGMGEGIGKLFGGEGPSTSVLDVLGNYIGSQPGCPSNPQVDAGSWGSFELPLDKICPHLKLLGTLLLGFAYLLAVKIMLE</sequence>
<organism evidence="3 4">
    <name type="scientific">Lysobacter firmicutimachus</name>
    <dbReference type="NCBI Taxonomy" id="1792846"/>
    <lineage>
        <taxon>Bacteria</taxon>
        <taxon>Pseudomonadati</taxon>
        <taxon>Pseudomonadota</taxon>
        <taxon>Gammaproteobacteria</taxon>
        <taxon>Lysobacterales</taxon>
        <taxon>Lysobacteraceae</taxon>
        <taxon>Lysobacter</taxon>
    </lineage>
</organism>
<feature type="compositionally biased region" description="Gly residues" evidence="1">
    <location>
        <begin position="298"/>
        <end position="325"/>
    </location>
</feature>
<keyword evidence="4" id="KW-1185">Reference proteome</keyword>
<feature type="signal peptide" evidence="2">
    <location>
        <begin position="1"/>
        <end position="21"/>
    </location>
</feature>
<gene>
    <name evidence="3" type="ORF">V2J18_11640</name>
</gene>
<evidence type="ECO:0000313" key="3">
    <source>
        <dbReference type="EMBL" id="MEI2455331.1"/>
    </source>
</evidence>
<dbReference type="NCBIfam" id="NF041109">
    <property type="entry name" value="VF_TspB_C_term"/>
    <property type="match status" value="1"/>
</dbReference>
<evidence type="ECO:0000256" key="1">
    <source>
        <dbReference type="SAM" id="MobiDB-lite"/>
    </source>
</evidence>
<keyword evidence="2" id="KW-0732">Signal</keyword>
<feature type="region of interest" description="Disordered" evidence="1">
    <location>
        <begin position="207"/>
        <end position="325"/>
    </location>
</feature>
<evidence type="ECO:0000313" key="4">
    <source>
        <dbReference type="Proteomes" id="UP001387215"/>
    </source>
</evidence>
<accession>A0ABU8D4L2</accession>
<reference evidence="3 4" key="1">
    <citation type="submission" date="2024-02" db="EMBL/GenBank/DDBJ databases">
        <title>Lysobacter Genome Sequencing and Mining.</title>
        <authorList>
            <person name="Bierman J."/>
            <person name="Walker M.C."/>
        </authorList>
    </citation>
    <scope>NUCLEOTIDE SEQUENCE [LARGE SCALE GENOMIC DNA]</scope>
    <source>
        <strain evidence="3 4">PB6250</strain>
    </source>
</reference>
<evidence type="ECO:0000256" key="2">
    <source>
        <dbReference type="SAM" id="SignalP"/>
    </source>
</evidence>
<feature type="compositionally biased region" description="Pro residues" evidence="1">
    <location>
        <begin position="235"/>
        <end position="251"/>
    </location>
</feature>
<protein>
    <submittedName>
        <fullName evidence="3">Virulence factor TspB C-terminal domain-related protein</fullName>
    </submittedName>
</protein>
<dbReference type="EMBL" id="JBANDL010000002">
    <property type="protein sequence ID" value="MEI2455331.1"/>
    <property type="molecule type" value="Genomic_DNA"/>
</dbReference>
<name>A0ABU8D4L2_9GAMM</name>